<dbReference type="Gene3D" id="3.40.50.150">
    <property type="entry name" value="Vaccinia Virus protein VP39"/>
    <property type="match status" value="1"/>
</dbReference>
<dbReference type="InterPro" id="IPR029063">
    <property type="entry name" value="SAM-dependent_MTases_sf"/>
</dbReference>
<dbReference type="FunFam" id="3.40.50.150:FF:000073">
    <property type="entry name" value="THUMP domain containing 3"/>
    <property type="match status" value="1"/>
</dbReference>
<dbReference type="GO" id="GO:0016423">
    <property type="term" value="F:tRNA (guanine) methyltransferase activity"/>
    <property type="evidence" value="ECO:0007669"/>
    <property type="project" value="TreeGrafter"/>
</dbReference>
<dbReference type="SUPFAM" id="SSF53335">
    <property type="entry name" value="S-adenosyl-L-methionine-dependent methyltransferases"/>
    <property type="match status" value="1"/>
</dbReference>
<dbReference type="AlphaFoldDB" id="A0A6B2LDV1"/>
<protein>
    <recommendedName>
        <fullName evidence="1">Ribosomal RNA large subunit methyltransferase K/L-like methyltransferase domain-containing protein</fullName>
    </recommendedName>
</protein>
<evidence type="ECO:0000259" key="1">
    <source>
        <dbReference type="Pfam" id="PF01170"/>
    </source>
</evidence>
<dbReference type="PANTHER" id="PTHR14911:SF13">
    <property type="entry name" value="TRNA (GUANINE(6)-N2)-METHYLTRANSFERASE THUMP3"/>
    <property type="match status" value="1"/>
</dbReference>
<reference evidence="2" key="1">
    <citation type="journal article" date="2020" name="J. Eukaryot. Microbiol.">
        <title>De novo Sequencing, Assembly and Annotation of the Transcriptome for the Free-Living Testate Amoeba Arcella intermedia.</title>
        <authorList>
            <person name="Ribeiro G.M."/>
            <person name="Porfirio-Sousa A.L."/>
            <person name="Maurer-Alcala X.X."/>
            <person name="Katz L.A."/>
            <person name="Lahr D.J.G."/>
        </authorList>
    </citation>
    <scope>NUCLEOTIDE SEQUENCE</scope>
</reference>
<evidence type="ECO:0000313" key="2">
    <source>
        <dbReference type="EMBL" id="NDV35212.1"/>
    </source>
</evidence>
<dbReference type="PANTHER" id="PTHR14911">
    <property type="entry name" value="THUMP DOMAIN-CONTAINING"/>
    <property type="match status" value="1"/>
</dbReference>
<proteinExistence type="predicted"/>
<feature type="domain" description="Ribosomal RNA large subunit methyltransferase K/L-like methyltransferase" evidence="1">
    <location>
        <begin position="53"/>
        <end position="196"/>
    </location>
</feature>
<dbReference type="CDD" id="cd02440">
    <property type="entry name" value="AdoMet_MTases"/>
    <property type="match status" value="1"/>
</dbReference>
<organism evidence="2">
    <name type="scientific">Arcella intermedia</name>
    <dbReference type="NCBI Taxonomy" id="1963864"/>
    <lineage>
        <taxon>Eukaryota</taxon>
        <taxon>Amoebozoa</taxon>
        <taxon>Tubulinea</taxon>
        <taxon>Elardia</taxon>
        <taxon>Arcellinida</taxon>
        <taxon>Sphaerothecina</taxon>
        <taxon>Arcellidae</taxon>
        <taxon>Arcella</taxon>
    </lineage>
</organism>
<dbReference type="GO" id="GO:0030488">
    <property type="term" value="P:tRNA methylation"/>
    <property type="evidence" value="ECO:0007669"/>
    <property type="project" value="TreeGrafter"/>
</dbReference>
<dbReference type="EMBL" id="GIBP01006243">
    <property type="protein sequence ID" value="NDV35212.1"/>
    <property type="molecule type" value="Transcribed_RNA"/>
</dbReference>
<name>A0A6B2LDV1_9EUKA</name>
<sequence>MGWKAKMIGYDLEVFTDIRNDSIVIGITLCHYNPEIRHKDAVLSKRNRIECSLTTLNSAIAYCMCRAAHIEPGNIVLDPMVGSGIIPIEGSLSHPKAHFIASDISEEELKIAQKNIQNIKELHVTIAQASVTKLPFPSHSIDRIISDLPFGRRHLNATKNQSLYPKMLSEFTRITKPSSRIVLLTLERGLMKKLLPQHPSLLLLHHCTIDVGGLDAELYILQHSPTNPT</sequence>
<dbReference type="Pfam" id="PF01170">
    <property type="entry name" value="UPF0020"/>
    <property type="match status" value="1"/>
</dbReference>
<dbReference type="GO" id="GO:0043527">
    <property type="term" value="C:tRNA methyltransferase complex"/>
    <property type="evidence" value="ECO:0007669"/>
    <property type="project" value="UniProtKB-ARBA"/>
</dbReference>
<dbReference type="InterPro" id="IPR000241">
    <property type="entry name" value="RlmKL-like_Mtase"/>
</dbReference>
<accession>A0A6B2LDV1</accession>